<gene>
    <name evidence="2" type="ORF">AVDCRST_MAG69-2851</name>
</gene>
<feature type="non-terminal residue" evidence="2">
    <location>
        <position position="1"/>
    </location>
</feature>
<feature type="region of interest" description="Disordered" evidence="1">
    <location>
        <begin position="1"/>
        <end position="31"/>
    </location>
</feature>
<feature type="compositionally biased region" description="Basic and acidic residues" evidence="1">
    <location>
        <begin position="7"/>
        <end position="16"/>
    </location>
</feature>
<reference evidence="2" key="1">
    <citation type="submission" date="2020-02" db="EMBL/GenBank/DDBJ databases">
        <authorList>
            <person name="Meier V. D."/>
        </authorList>
    </citation>
    <scope>NUCLEOTIDE SEQUENCE</scope>
    <source>
        <strain evidence="2">AVDCRST_MAG69</strain>
    </source>
</reference>
<dbReference type="EMBL" id="CADCVP010000315">
    <property type="protein sequence ID" value="CAA9517428.1"/>
    <property type="molecule type" value="Genomic_DNA"/>
</dbReference>
<evidence type="ECO:0000256" key="1">
    <source>
        <dbReference type="SAM" id="MobiDB-lite"/>
    </source>
</evidence>
<organism evidence="2">
    <name type="scientific">uncultured Solirubrobacteraceae bacterium</name>
    <dbReference type="NCBI Taxonomy" id="1162706"/>
    <lineage>
        <taxon>Bacteria</taxon>
        <taxon>Bacillati</taxon>
        <taxon>Actinomycetota</taxon>
        <taxon>Thermoleophilia</taxon>
        <taxon>Solirubrobacterales</taxon>
        <taxon>Solirubrobacteraceae</taxon>
        <taxon>environmental samples</taxon>
    </lineage>
</organism>
<name>A0A6J4T9L3_9ACTN</name>
<accession>A0A6J4T9L3</accession>
<dbReference type="AlphaFoldDB" id="A0A6J4T9L3"/>
<feature type="compositionally biased region" description="Low complexity" evidence="1">
    <location>
        <begin position="17"/>
        <end position="31"/>
    </location>
</feature>
<sequence length="43" mass="4751">DRRQRRDGRPAPRDSRAAGARSPGRRPAGSRRAVDALLVELEV</sequence>
<proteinExistence type="predicted"/>
<feature type="non-terminal residue" evidence="2">
    <location>
        <position position="43"/>
    </location>
</feature>
<protein>
    <submittedName>
        <fullName evidence="2">Uncharacterized protein</fullName>
    </submittedName>
</protein>
<evidence type="ECO:0000313" key="2">
    <source>
        <dbReference type="EMBL" id="CAA9517428.1"/>
    </source>
</evidence>